<dbReference type="GO" id="GO:0016301">
    <property type="term" value="F:kinase activity"/>
    <property type="evidence" value="ECO:0007669"/>
    <property type="project" value="UniProtKB-KW"/>
</dbReference>
<organism evidence="5">
    <name type="scientific">Kwoniella pini CBS 10737</name>
    <dbReference type="NCBI Taxonomy" id="1296096"/>
    <lineage>
        <taxon>Eukaryota</taxon>
        <taxon>Fungi</taxon>
        <taxon>Dikarya</taxon>
        <taxon>Basidiomycota</taxon>
        <taxon>Agaricomycotina</taxon>
        <taxon>Tremellomycetes</taxon>
        <taxon>Tremellales</taxon>
        <taxon>Cryptococcaceae</taxon>
        <taxon>Kwoniella</taxon>
    </lineage>
</organism>
<dbReference type="GeneID" id="30169250"/>
<dbReference type="InterPro" id="IPR005522">
    <property type="entry name" value="IPK"/>
</dbReference>
<dbReference type="PANTHER" id="PTHR12400">
    <property type="entry name" value="INOSITOL POLYPHOSPHATE KINASE"/>
    <property type="match status" value="1"/>
</dbReference>
<dbReference type="GO" id="GO:0005634">
    <property type="term" value="C:nucleus"/>
    <property type="evidence" value="ECO:0007669"/>
    <property type="project" value="TreeGrafter"/>
</dbReference>
<evidence type="ECO:0000313" key="6">
    <source>
        <dbReference type="EMBL" id="WWC66545.1"/>
    </source>
</evidence>
<dbReference type="AlphaFoldDB" id="A0A1B9IDF1"/>
<gene>
    <name evidence="5" type="ORF">I206_00881</name>
    <name evidence="6" type="ORF">I206_100448</name>
</gene>
<evidence type="ECO:0000313" key="5">
    <source>
        <dbReference type="EMBL" id="OCF53576.1"/>
    </source>
</evidence>
<dbReference type="SUPFAM" id="SSF56104">
    <property type="entry name" value="SAICAR synthase-like"/>
    <property type="match status" value="1"/>
</dbReference>
<reference evidence="5" key="3">
    <citation type="submission" date="2016-07" db="EMBL/GenBank/DDBJ databases">
        <title>Evolution of pathogenesis and genome organization in the Tremellales.</title>
        <authorList>
            <person name="Cuomo C."/>
            <person name="Litvintseva A."/>
            <person name="Heitman J."/>
            <person name="Chen Y."/>
            <person name="Sun S."/>
            <person name="Springer D."/>
            <person name="Dromer F."/>
            <person name="Young S."/>
            <person name="Zeng Q."/>
            <person name="Chapman S."/>
            <person name="Gujja S."/>
            <person name="Saif S."/>
            <person name="Birren B."/>
        </authorList>
    </citation>
    <scope>NUCLEOTIDE SEQUENCE</scope>
    <source>
        <strain evidence="5">CBS 10737</strain>
    </source>
</reference>
<evidence type="ECO:0000256" key="4">
    <source>
        <dbReference type="RuleBase" id="RU363090"/>
    </source>
</evidence>
<evidence type="ECO:0000256" key="3">
    <source>
        <dbReference type="ARBA" id="ARBA00022777"/>
    </source>
</evidence>
<name>A0A1B9IDF1_9TREE</name>
<keyword evidence="3 4" id="KW-0418">Kinase</keyword>
<dbReference type="GO" id="GO:0005737">
    <property type="term" value="C:cytoplasm"/>
    <property type="evidence" value="ECO:0007669"/>
    <property type="project" value="TreeGrafter"/>
</dbReference>
<dbReference type="EC" id="2.7.-.-" evidence="4"/>
<reference evidence="5" key="1">
    <citation type="submission" date="2013-07" db="EMBL/GenBank/DDBJ databases">
        <title>The Genome Sequence of Cryptococcus pinus CBS10737.</title>
        <authorList>
            <consortium name="The Broad Institute Genome Sequencing Platform"/>
            <person name="Cuomo C."/>
            <person name="Litvintseva A."/>
            <person name="Chen Y."/>
            <person name="Heitman J."/>
            <person name="Sun S."/>
            <person name="Springer D."/>
            <person name="Dromer F."/>
            <person name="Young S.K."/>
            <person name="Zeng Q."/>
            <person name="Gargeya S."/>
            <person name="Fitzgerald M."/>
            <person name="Abouelleil A."/>
            <person name="Alvarado L."/>
            <person name="Berlin A.M."/>
            <person name="Chapman S.B."/>
            <person name="Dewar J."/>
            <person name="Goldberg J."/>
            <person name="Griggs A."/>
            <person name="Gujja S."/>
            <person name="Hansen M."/>
            <person name="Howarth C."/>
            <person name="Imamovic A."/>
            <person name="Larimer J."/>
            <person name="McCowan C."/>
            <person name="Murphy C."/>
            <person name="Pearson M."/>
            <person name="Priest M."/>
            <person name="Roberts A."/>
            <person name="Saif S."/>
            <person name="Shea T."/>
            <person name="Sykes S."/>
            <person name="Wortman J."/>
            <person name="Nusbaum C."/>
            <person name="Birren B."/>
        </authorList>
    </citation>
    <scope>NUCLEOTIDE SEQUENCE [LARGE SCALE GENOMIC DNA]</scope>
    <source>
        <strain evidence="5">CBS 10737</strain>
    </source>
</reference>
<dbReference type="PANTHER" id="PTHR12400:SF21">
    <property type="entry name" value="KINASE"/>
    <property type="match status" value="1"/>
</dbReference>
<accession>A0A1B9IDF1</accession>
<reference evidence="6" key="2">
    <citation type="submission" date="2013-07" db="EMBL/GenBank/DDBJ databases">
        <authorList>
            <consortium name="The Broad Institute Genome Sequencing Platform"/>
            <person name="Cuomo C."/>
            <person name="Litvintseva A."/>
            <person name="Chen Y."/>
            <person name="Heitman J."/>
            <person name="Sun S."/>
            <person name="Springer D."/>
            <person name="Dromer F."/>
            <person name="Young S.K."/>
            <person name="Zeng Q."/>
            <person name="Gargeya S."/>
            <person name="Fitzgerald M."/>
            <person name="Abouelleil A."/>
            <person name="Alvarado L."/>
            <person name="Berlin A.M."/>
            <person name="Chapman S.B."/>
            <person name="Dewar J."/>
            <person name="Goldberg J."/>
            <person name="Griggs A."/>
            <person name="Gujja S."/>
            <person name="Hansen M."/>
            <person name="Howarth C."/>
            <person name="Imamovic A."/>
            <person name="Larimer J."/>
            <person name="McCowan C."/>
            <person name="Murphy C."/>
            <person name="Pearson M."/>
            <person name="Priest M."/>
            <person name="Roberts A."/>
            <person name="Saif S."/>
            <person name="Shea T."/>
            <person name="Sykes S."/>
            <person name="Wortman J."/>
            <person name="Nusbaum C."/>
            <person name="Birren B."/>
        </authorList>
    </citation>
    <scope>NUCLEOTIDE SEQUENCE</scope>
    <source>
        <strain evidence="6">CBS 10737</strain>
    </source>
</reference>
<evidence type="ECO:0000313" key="7">
    <source>
        <dbReference type="Proteomes" id="UP000094020"/>
    </source>
</evidence>
<dbReference type="KEGG" id="kpin:30169250"/>
<dbReference type="STRING" id="1296096.A0A1B9IDF1"/>
<reference evidence="6" key="4">
    <citation type="submission" date="2024-02" db="EMBL/GenBank/DDBJ databases">
        <title>Comparative genomics of Cryptococcus and Kwoniella reveals pathogenesis evolution and contrasting modes of karyotype evolution via chromosome fusion or intercentromeric recombination.</title>
        <authorList>
            <person name="Coelho M.A."/>
            <person name="David-Palma M."/>
            <person name="Shea T."/>
            <person name="Bowers K."/>
            <person name="McGinley-Smith S."/>
            <person name="Mohammad A.W."/>
            <person name="Gnirke A."/>
            <person name="Yurkov A.M."/>
            <person name="Nowrousian M."/>
            <person name="Sun S."/>
            <person name="Cuomo C.A."/>
            <person name="Heitman J."/>
        </authorList>
    </citation>
    <scope>NUCLEOTIDE SEQUENCE</scope>
    <source>
        <strain evidence="6">CBS 10737</strain>
    </source>
</reference>
<dbReference type="Gene3D" id="3.30.470.160">
    <property type="entry name" value="Inositol polyphosphate kinase"/>
    <property type="match status" value="1"/>
</dbReference>
<proteinExistence type="inferred from homology"/>
<protein>
    <recommendedName>
        <fullName evidence="4">Kinase</fullName>
        <ecNumber evidence="4">2.7.-.-</ecNumber>
    </recommendedName>
</protein>
<dbReference type="Pfam" id="PF03770">
    <property type="entry name" value="IPK"/>
    <property type="match status" value="1"/>
</dbReference>
<dbReference type="RefSeq" id="XP_019014795.1">
    <property type="nucleotide sequence ID" value="XM_019152657.1"/>
</dbReference>
<dbReference type="EMBL" id="KI894007">
    <property type="protein sequence ID" value="OCF53576.1"/>
    <property type="molecule type" value="Genomic_DNA"/>
</dbReference>
<dbReference type="Proteomes" id="UP000094020">
    <property type="component" value="Chromosome 1"/>
</dbReference>
<sequence length="506" mass="57300">MPSPPTSRVSNSDSIFDEEEGMGLKLARLNEEMMIIQDEDGARMSISRNDYEKYYNTINQIDESQHMMKYNKSVSSLSTLHTLTNSFSNIGREVDENETDGDTSSVPDMMSDDEDFISITTDSKSTTPAQELGNDPMEYRIQDLDNFAVPKTTTEDEIQHESERGDLQEAIEEMNACLGPLSHQDIRFTPLDIESIDSLEHPRGTPSWYESASNLDTGGGHGMLVSADETKVVKETHQEEKIFYMRNECNDSVFEGLTAHIPAYYGSFNKFLPIESNSNPCSTSQNSQFPEAAMSKKIFARPGLKRFNTADTHNDSIILENLKYGYKPKTISEFDLKLGRDMIDPYAPDSTPYKIDRMNQQVQSSTSSSHALRLVWANTAIKNLETGEYTQIKTDKTYGKTLNRGLDDNERMNHDDLDDAFIRLFPSPRDTIVPRGKASRFDTSSMPSEYDIPNNAVERYYQKIKDTIATQTNERNITNLLTPRTLTEELTRNEKIGKTQAESRLG</sequence>
<keyword evidence="7" id="KW-1185">Reference proteome</keyword>
<dbReference type="EMBL" id="CP144519">
    <property type="protein sequence ID" value="WWC66545.1"/>
    <property type="molecule type" value="Genomic_DNA"/>
</dbReference>
<keyword evidence="2 4" id="KW-0808">Transferase</keyword>
<dbReference type="GO" id="GO:0032958">
    <property type="term" value="P:inositol phosphate biosynthetic process"/>
    <property type="evidence" value="ECO:0007669"/>
    <property type="project" value="InterPro"/>
</dbReference>
<dbReference type="InterPro" id="IPR038286">
    <property type="entry name" value="IPK_sf"/>
</dbReference>
<evidence type="ECO:0000256" key="1">
    <source>
        <dbReference type="ARBA" id="ARBA00007374"/>
    </source>
</evidence>
<comment type="similarity">
    <text evidence="1 4">Belongs to the inositol phosphokinase (IPK) family.</text>
</comment>
<dbReference type="OrthoDB" id="10450682at2759"/>
<evidence type="ECO:0000256" key="2">
    <source>
        <dbReference type="ARBA" id="ARBA00022679"/>
    </source>
</evidence>